<feature type="transmembrane region" description="Helical" evidence="1">
    <location>
        <begin position="357"/>
        <end position="381"/>
    </location>
</feature>
<keyword evidence="1" id="KW-0812">Transmembrane</keyword>
<dbReference type="Pfam" id="PF26314">
    <property type="entry name" value="MptA_B_family"/>
    <property type="match status" value="1"/>
</dbReference>
<sequence>MQMLARSAELRLAVPSLVGITALATAFLAFTLYRGERHAFAWSPTLIIAVALLLRLMFLFAPAQLSDDIYRYLWDGGNILRGVNPYAAAPAAITPPAQLKTLHAAINHPEYVTIYPPAAQLLFAAGAALGGTVTALKAFLVLIDLMLCGLLIMLLQRLGLPTWRAVLYAWNPLPVLEIAGSGHVDGAGMALFVAAFLLLVANGKGRTGAALAGAAFAGAALVKLFPLVLGPALFLLASRRRLHFLGGLCCGALALSVPFLPDLARIADSLGAYARNWEFAGFAFSTLRGATGSGGLARLALVAVLLFCIAAVTSRVARAPDTPDEGSPVTQQRRVIEACYAITMAFLLTTPTLQPWYALMLATLLPFAAGPAGIVLCWAVQLTYRVQIPYFILGQWTESAWVTAAVFLAPVTAGALGRVLSGNRQVNAKHAVSSSDGR</sequence>
<evidence type="ECO:0000313" key="2">
    <source>
        <dbReference type="EMBL" id="MBJ6749413.1"/>
    </source>
</evidence>
<keyword evidence="1" id="KW-1133">Transmembrane helix</keyword>
<evidence type="ECO:0000256" key="1">
    <source>
        <dbReference type="SAM" id="Phobius"/>
    </source>
</evidence>
<dbReference type="Proteomes" id="UP000614714">
    <property type="component" value="Unassembled WGS sequence"/>
</dbReference>
<accession>A0ABS0YAS6</accession>
<evidence type="ECO:0000313" key="3">
    <source>
        <dbReference type="Proteomes" id="UP000614714"/>
    </source>
</evidence>
<dbReference type="EMBL" id="JAEMHL010000002">
    <property type="protein sequence ID" value="MBJ6749413.1"/>
    <property type="molecule type" value="Genomic_DNA"/>
</dbReference>
<dbReference type="RefSeq" id="WP_199387962.1">
    <property type="nucleotide sequence ID" value="NZ_JAEMHL010000002.1"/>
</dbReference>
<proteinExistence type="predicted"/>
<feature type="transmembrane region" description="Helical" evidence="1">
    <location>
        <begin position="242"/>
        <end position="260"/>
    </location>
</feature>
<keyword evidence="3" id="KW-1185">Reference proteome</keyword>
<organism evidence="2 3">
    <name type="scientific">Geomonas anaerohicana</name>
    <dbReference type="NCBI Taxonomy" id="2798583"/>
    <lineage>
        <taxon>Bacteria</taxon>
        <taxon>Pseudomonadati</taxon>
        <taxon>Thermodesulfobacteriota</taxon>
        <taxon>Desulfuromonadia</taxon>
        <taxon>Geobacterales</taxon>
        <taxon>Geobacteraceae</taxon>
        <taxon>Geomonas</taxon>
    </lineage>
</organism>
<feature type="transmembrane region" description="Helical" evidence="1">
    <location>
        <begin position="138"/>
        <end position="158"/>
    </location>
</feature>
<name>A0ABS0YAS6_9BACT</name>
<keyword evidence="1" id="KW-0472">Membrane</keyword>
<feature type="transmembrane region" description="Helical" evidence="1">
    <location>
        <begin position="39"/>
        <end position="61"/>
    </location>
</feature>
<feature type="transmembrane region" description="Helical" evidence="1">
    <location>
        <begin position="211"/>
        <end position="236"/>
    </location>
</feature>
<protein>
    <submittedName>
        <fullName evidence="2">DUF2029 domain-containing protein</fullName>
    </submittedName>
</protein>
<reference evidence="2 3" key="1">
    <citation type="submission" date="2020-12" db="EMBL/GenBank/DDBJ databases">
        <title>Geomonas sp. Red421, isolated from paddy soil.</title>
        <authorList>
            <person name="Xu Z."/>
            <person name="Zhang Z."/>
            <person name="Masuda Y."/>
            <person name="Itoh H."/>
            <person name="Senoo K."/>
        </authorList>
    </citation>
    <scope>NUCLEOTIDE SEQUENCE [LARGE SCALE GENOMIC DNA]</scope>
    <source>
        <strain evidence="2 3">Red421</strain>
    </source>
</reference>
<feature type="transmembrane region" description="Helical" evidence="1">
    <location>
        <begin position="401"/>
        <end position="420"/>
    </location>
</feature>
<feature type="transmembrane region" description="Helical" evidence="1">
    <location>
        <begin position="12"/>
        <end position="33"/>
    </location>
</feature>
<gene>
    <name evidence="2" type="ORF">JFN91_04245</name>
</gene>
<feature type="transmembrane region" description="Helical" evidence="1">
    <location>
        <begin position="178"/>
        <end position="199"/>
    </location>
</feature>
<comment type="caution">
    <text evidence="2">The sequence shown here is derived from an EMBL/GenBank/DDBJ whole genome shotgun (WGS) entry which is preliminary data.</text>
</comment>
<feature type="transmembrane region" description="Helical" evidence="1">
    <location>
        <begin position="295"/>
        <end position="314"/>
    </location>
</feature>